<dbReference type="GO" id="GO:0015074">
    <property type="term" value="P:DNA integration"/>
    <property type="evidence" value="ECO:0007669"/>
    <property type="project" value="InterPro"/>
</dbReference>
<dbReference type="NCBIfam" id="NF033546">
    <property type="entry name" value="transpos_IS21"/>
    <property type="match status" value="1"/>
</dbReference>
<accession>A0A9J6ZLR5</accession>
<comment type="similarity">
    <text evidence="1">Belongs to the transposase IS21/IS408/IS1162 family.</text>
</comment>
<dbReference type="RefSeq" id="WP_250722197.1">
    <property type="nucleotide sequence ID" value="NZ_CP098400.1"/>
</dbReference>
<dbReference type="Gene3D" id="1.10.10.10">
    <property type="entry name" value="Winged helix-like DNA-binding domain superfamily/Winged helix DNA-binding domain"/>
    <property type="match status" value="1"/>
</dbReference>
<dbReference type="AlphaFoldDB" id="A0A9J6ZLR5"/>
<protein>
    <submittedName>
        <fullName evidence="3">IS21 family transposase</fullName>
    </submittedName>
</protein>
<evidence type="ECO:0000259" key="2">
    <source>
        <dbReference type="PROSITE" id="PS50994"/>
    </source>
</evidence>
<dbReference type="EMBL" id="CP098400">
    <property type="protein sequence ID" value="URW78796.1"/>
    <property type="molecule type" value="Genomic_DNA"/>
</dbReference>
<dbReference type="InterPro" id="IPR036388">
    <property type="entry name" value="WH-like_DNA-bd_sf"/>
</dbReference>
<evidence type="ECO:0000256" key="1">
    <source>
        <dbReference type="ARBA" id="ARBA00009277"/>
    </source>
</evidence>
<keyword evidence="4" id="KW-1185">Reference proteome</keyword>
<dbReference type="InterPro" id="IPR036397">
    <property type="entry name" value="RNaseH_sf"/>
</dbReference>
<dbReference type="Pfam" id="PF22483">
    <property type="entry name" value="Mu-transpos_C_2"/>
    <property type="match status" value="1"/>
</dbReference>
<dbReference type="InterPro" id="IPR006120">
    <property type="entry name" value="Resolvase_HTH_dom"/>
</dbReference>
<dbReference type="Gene3D" id="3.30.420.10">
    <property type="entry name" value="Ribonuclease H-like superfamily/Ribonuclease H"/>
    <property type="match status" value="1"/>
</dbReference>
<name>A0A9J6ZLR5_9BACT</name>
<dbReference type="PANTHER" id="PTHR35004:SF8">
    <property type="entry name" value="TRANSPOSASE RV3428C-RELATED"/>
    <property type="match status" value="1"/>
</dbReference>
<sequence>MAGKTRPMSQIKQLLRLHQQGKAKKEIARILGISKNTVKSYLHKYESSGYNIDDLLELDDPVLESKFHLGNPSYKEHRYEFLKKQMDYYVQELKRNGVTRLILWEEYKESNPNGYSFSQFCYHLHQHQKASKPTAVLHHEPSDKLFIDFAGKQLSYVDIQTGEIIKCQVFVACLPYSDYAFAMAVKTQGVEDFIYAISCCLSYLGGVPRAIVPDNLKSAVIKSDRYEPELNVALDDLANHYGTTIVPARVRSPKDKALVENQVKIIYSRIYAKLRNRQFHSLHELNESIAALVLRHNQTRMQIKPYCREEKFLADEKHLLQPLPKTVYEMKFYKEYTVAPNNHICLFKDRHYYSVPYIHVGRKAMVIYTRSIVSIYVNNELVAVHARSYTAGQYTSVKEHLCSNHQHWLSRSPDYYMEKAKRTSDELYNLFVQLFQQGKYPEQLYRTCDGLLRLQRDTEPEDFAQACKIAIELNRYSYTLVRNLIKNKVIWDTDVPEDNPLPKHQNVRGRECYK</sequence>
<dbReference type="InterPro" id="IPR001584">
    <property type="entry name" value="Integrase_cat-core"/>
</dbReference>
<feature type="domain" description="Integrase catalytic" evidence="2">
    <location>
        <begin position="137"/>
        <end position="316"/>
    </location>
</feature>
<organism evidence="3 4">
    <name type="scientific">Xiashengella succiniciproducens</name>
    <dbReference type="NCBI Taxonomy" id="2949635"/>
    <lineage>
        <taxon>Bacteria</taxon>
        <taxon>Pseudomonadati</taxon>
        <taxon>Bacteroidota</taxon>
        <taxon>Bacteroidia</taxon>
        <taxon>Marinilabiliales</taxon>
        <taxon>Marinilabiliaceae</taxon>
        <taxon>Xiashengella</taxon>
    </lineage>
</organism>
<evidence type="ECO:0000313" key="4">
    <source>
        <dbReference type="Proteomes" id="UP001056426"/>
    </source>
</evidence>
<dbReference type="PROSITE" id="PS50994">
    <property type="entry name" value="INTEGRASE"/>
    <property type="match status" value="1"/>
</dbReference>
<evidence type="ECO:0000313" key="3">
    <source>
        <dbReference type="EMBL" id="URW78796.1"/>
    </source>
</evidence>
<dbReference type="InterPro" id="IPR054353">
    <property type="entry name" value="IstA-like_C"/>
</dbReference>
<gene>
    <name evidence="3" type="primary">istA</name>
    <name evidence="3" type="ORF">M9189_07965</name>
</gene>
<dbReference type="InterPro" id="IPR012337">
    <property type="entry name" value="RNaseH-like_sf"/>
</dbReference>
<dbReference type="GO" id="GO:0000150">
    <property type="term" value="F:DNA strand exchange activity"/>
    <property type="evidence" value="ECO:0007669"/>
    <property type="project" value="InterPro"/>
</dbReference>
<dbReference type="Proteomes" id="UP001056426">
    <property type="component" value="Chromosome"/>
</dbReference>
<dbReference type="KEGG" id="alkq:M9189_07965"/>
<dbReference type="SUPFAM" id="SSF53098">
    <property type="entry name" value="Ribonuclease H-like"/>
    <property type="match status" value="1"/>
</dbReference>
<reference evidence="3" key="2">
    <citation type="submission" date="2022-06" db="EMBL/GenBank/DDBJ databases">
        <title>Xiashengella guii gen. nov. sp. nov., a bacterium isolated form anaerobic digestion tank.</title>
        <authorList>
            <person name="Huang H."/>
        </authorList>
    </citation>
    <scope>NUCLEOTIDE SEQUENCE</scope>
    <source>
        <strain evidence="3">Ai-910</strain>
    </source>
</reference>
<dbReference type="Pfam" id="PF02796">
    <property type="entry name" value="HTH_7"/>
    <property type="match status" value="1"/>
</dbReference>
<dbReference type="GO" id="GO:0003677">
    <property type="term" value="F:DNA binding"/>
    <property type="evidence" value="ECO:0007669"/>
    <property type="project" value="InterPro"/>
</dbReference>
<proteinExistence type="inferred from homology"/>
<dbReference type="PANTHER" id="PTHR35004">
    <property type="entry name" value="TRANSPOSASE RV3428C-RELATED"/>
    <property type="match status" value="1"/>
</dbReference>
<reference evidence="3" key="1">
    <citation type="submission" date="2022-05" db="EMBL/GenBank/DDBJ databases">
        <authorList>
            <person name="Sun X."/>
        </authorList>
    </citation>
    <scope>NUCLEOTIDE SEQUENCE</scope>
    <source>
        <strain evidence="3">Ai-910</strain>
    </source>
</reference>